<proteinExistence type="predicted"/>
<gene>
    <name evidence="2" type="ORF">HNQ60_005305</name>
</gene>
<name>A0A841HU93_9GAMM</name>
<keyword evidence="3" id="KW-1185">Reference proteome</keyword>
<evidence type="ECO:0000256" key="1">
    <source>
        <dbReference type="SAM" id="SignalP"/>
    </source>
</evidence>
<feature type="signal peptide" evidence="1">
    <location>
        <begin position="1"/>
        <end position="21"/>
    </location>
</feature>
<evidence type="ECO:0000313" key="2">
    <source>
        <dbReference type="EMBL" id="MBB6096383.1"/>
    </source>
</evidence>
<dbReference type="EMBL" id="JACHHZ010000007">
    <property type="protein sequence ID" value="MBB6096383.1"/>
    <property type="molecule type" value="Genomic_DNA"/>
</dbReference>
<protein>
    <recommendedName>
        <fullName evidence="4">Lipoprotein</fullName>
    </recommendedName>
</protein>
<keyword evidence="1" id="KW-0732">Signal</keyword>
<evidence type="ECO:0000313" key="3">
    <source>
        <dbReference type="Proteomes" id="UP000588068"/>
    </source>
</evidence>
<feature type="chain" id="PRO_5032884305" description="Lipoprotein" evidence="1">
    <location>
        <begin position="22"/>
        <end position="199"/>
    </location>
</feature>
<dbReference type="PROSITE" id="PS51257">
    <property type="entry name" value="PROKAR_LIPOPROTEIN"/>
    <property type="match status" value="1"/>
</dbReference>
<evidence type="ECO:0008006" key="4">
    <source>
        <dbReference type="Google" id="ProtNLM"/>
    </source>
</evidence>
<sequence>MSMRKLVALFSLAVLGGCATTAPPTAPRQYLDEQTAVTVTTVATSIDLVNAASRGPDRWRRDRNSPKHKEQELDLIELHGVDVNRMGTHVQYLAVLKWLVPKELTGASPELILKVDSESIELRNPELDVKRLGMSQPLGPSFSSTSQWWYFPMGTATLAKIGSAGQLSAQLTFGDQVTQYMLTNDGRAQLVELTKALPR</sequence>
<accession>A0A841HU93</accession>
<dbReference type="RefSeq" id="WP_184335765.1">
    <property type="nucleotide sequence ID" value="NZ_JACHHZ010000007.1"/>
</dbReference>
<reference evidence="2 3" key="1">
    <citation type="submission" date="2020-08" db="EMBL/GenBank/DDBJ databases">
        <title>Genomic Encyclopedia of Type Strains, Phase IV (KMG-IV): sequencing the most valuable type-strain genomes for metagenomic binning, comparative biology and taxonomic classification.</title>
        <authorList>
            <person name="Goeker M."/>
        </authorList>
    </citation>
    <scope>NUCLEOTIDE SEQUENCE [LARGE SCALE GENOMIC DNA]</scope>
    <source>
        <strain evidence="2 3">DSM 26723</strain>
    </source>
</reference>
<comment type="caution">
    <text evidence="2">The sequence shown here is derived from an EMBL/GenBank/DDBJ whole genome shotgun (WGS) entry which is preliminary data.</text>
</comment>
<organism evidence="2 3">
    <name type="scientific">Povalibacter uvarum</name>
    <dbReference type="NCBI Taxonomy" id="732238"/>
    <lineage>
        <taxon>Bacteria</taxon>
        <taxon>Pseudomonadati</taxon>
        <taxon>Pseudomonadota</taxon>
        <taxon>Gammaproteobacteria</taxon>
        <taxon>Steroidobacterales</taxon>
        <taxon>Steroidobacteraceae</taxon>
        <taxon>Povalibacter</taxon>
    </lineage>
</organism>
<dbReference type="AlphaFoldDB" id="A0A841HU93"/>
<dbReference type="Proteomes" id="UP000588068">
    <property type="component" value="Unassembled WGS sequence"/>
</dbReference>